<gene>
    <name evidence="1" type="ORF">K3G42_031741</name>
</gene>
<evidence type="ECO:0000313" key="1">
    <source>
        <dbReference type="EMBL" id="KAH8006015.1"/>
    </source>
</evidence>
<evidence type="ECO:0000313" key="2">
    <source>
        <dbReference type="Proteomes" id="UP000827872"/>
    </source>
</evidence>
<sequence length="119" mass="13187">MKGEPLSLAAWHELRQTSEEIGQGQGKAFSGISARLRTKLEPNPGRVVWELRDLRGMSAQGTCCRLLKMDQEMIADSTAWHFGDARQTGDLRSARLSPLSFKIATSQNSSSMCIVFSEE</sequence>
<reference evidence="1" key="1">
    <citation type="submission" date="2021-08" db="EMBL/GenBank/DDBJ databases">
        <title>The first chromosome-level gecko genome reveals the dynamic sex chromosomes of Neotropical dwarf geckos (Sphaerodactylidae: Sphaerodactylus).</title>
        <authorList>
            <person name="Pinto B.J."/>
            <person name="Keating S.E."/>
            <person name="Gamble T."/>
        </authorList>
    </citation>
    <scope>NUCLEOTIDE SEQUENCE</scope>
    <source>
        <strain evidence="1">TG3544</strain>
    </source>
</reference>
<organism evidence="1 2">
    <name type="scientific">Sphaerodactylus townsendi</name>
    <dbReference type="NCBI Taxonomy" id="933632"/>
    <lineage>
        <taxon>Eukaryota</taxon>
        <taxon>Metazoa</taxon>
        <taxon>Chordata</taxon>
        <taxon>Craniata</taxon>
        <taxon>Vertebrata</taxon>
        <taxon>Euteleostomi</taxon>
        <taxon>Lepidosauria</taxon>
        <taxon>Squamata</taxon>
        <taxon>Bifurcata</taxon>
        <taxon>Gekkota</taxon>
        <taxon>Sphaerodactylidae</taxon>
        <taxon>Sphaerodactylus</taxon>
    </lineage>
</organism>
<accession>A0ACB8FKH6</accession>
<comment type="caution">
    <text evidence="1">The sequence shown here is derived from an EMBL/GenBank/DDBJ whole genome shotgun (WGS) entry which is preliminary data.</text>
</comment>
<dbReference type="Proteomes" id="UP000827872">
    <property type="component" value="Linkage Group LG04"/>
</dbReference>
<dbReference type="EMBL" id="CM037617">
    <property type="protein sequence ID" value="KAH8006015.1"/>
    <property type="molecule type" value="Genomic_DNA"/>
</dbReference>
<protein>
    <submittedName>
        <fullName evidence="1">Uncharacterized protein</fullName>
    </submittedName>
</protein>
<proteinExistence type="predicted"/>
<keyword evidence="2" id="KW-1185">Reference proteome</keyword>
<name>A0ACB8FKH6_9SAUR</name>